<dbReference type="GO" id="GO:0015104">
    <property type="term" value="F:antimonite transmembrane transporter activity"/>
    <property type="evidence" value="ECO:0007669"/>
    <property type="project" value="TreeGrafter"/>
</dbReference>
<comment type="similarity">
    <text evidence="2">Belongs to the arsenical resistance-3 (ACR3) (TC 2.A.59) family.</text>
</comment>
<dbReference type="GO" id="GO:0005886">
    <property type="term" value="C:plasma membrane"/>
    <property type="evidence" value="ECO:0007669"/>
    <property type="project" value="UniProtKB-SubCell"/>
</dbReference>
<gene>
    <name evidence="9" type="ORF">GCM10008171_33660</name>
</gene>
<evidence type="ECO:0000256" key="3">
    <source>
        <dbReference type="ARBA" id="ARBA00022448"/>
    </source>
</evidence>
<feature type="transmembrane region" description="Helical" evidence="8">
    <location>
        <begin position="69"/>
        <end position="91"/>
    </location>
</feature>
<keyword evidence="4" id="KW-1003">Cell membrane</keyword>
<proteinExistence type="inferred from homology"/>
<dbReference type="GO" id="GO:0015105">
    <property type="term" value="F:arsenite transmembrane transporter activity"/>
    <property type="evidence" value="ECO:0007669"/>
    <property type="project" value="TreeGrafter"/>
</dbReference>
<evidence type="ECO:0000256" key="6">
    <source>
        <dbReference type="ARBA" id="ARBA00022989"/>
    </source>
</evidence>
<reference evidence="9" key="2">
    <citation type="submission" date="2023-01" db="EMBL/GenBank/DDBJ databases">
        <authorList>
            <person name="Sun Q."/>
            <person name="Evtushenko L."/>
        </authorList>
    </citation>
    <scope>NUCLEOTIDE SEQUENCE</scope>
    <source>
        <strain evidence="9">VKM B-2555</strain>
    </source>
</reference>
<comment type="subcellular location">
    <subcellularLocation>
        <location evidence="1">Cell membrane</location>
        <topology evidence="1">Multi-pass membrane protein</topology>
    </subcellularLocation>
</comment>
<evidence type="ECO:0000313" key="10">
    <source>
        <dbReference type="Proteomes" id="UP001143364"/>
    </source>
</evidence>
<dbReference type="Proteomes" id="UP001143364">
    <property type="component" value="Unassembled WGS sequence"/>
</dbReference>
<evidence type="ECO:0000256" key="1">
    <source>
        <dbReference type="ARBA" id="ARBA00004651"/>
    </source>
</evidence>
<reference evidence="9" key="1">
    <citation type="journal article" date="2014" name="Int. J. Syst. Evol. Microbiol.">
        <title>Complete genome sequence of Corynebacterium casei LMG S-19264T (=DSM 44701T), isolated from a smear-ripened cheese.</title>
        <authorList>
            <consortium name="US DOE Joint Genome Institute (JGI-PGF)"/>
            <person name="Walter F."/>
            <person name="Albersmeier A."/>
            <person name="Kalinowski J."/>
            <person name="Ruckert C."/>
        </authorList>
    </citation>
    <scope>NUCLEOTIDE SEQUENCE</scope>
    <source>
        <strain evidence="9">VKM B-2555</strain>
    </source>
</reference>
<evidence type="ECO:0000256" key="4">
    <source>
        <dbReference type="ARBA" id="ARBA00022475"/>
    </source>
</evidence>
<accession>A0A9W6JJE0</accession>
<feature type="transmembrane region" description="Helical" evidence="8">
    <location>
        <begin position="97"/>
        <end position="115"/>
    </location>
</feature>
<dbReference type="InterPro" id="IPR038770">
    <property type="entry name" value="Na+/solute_symporter_sf"/>
</dbReference>
<evidence type="ECO:0000313" key="9">
    <source>
        <dbReference type="EMBL" id="GLK78112.1"/>
    </source>
</evidence>
<evidence type="ECO:0008006" key="11">
    <source>
        <dbReference type="Google" id="ProtNLM"/>
    </source>
</evidence>
<keyword evidence="5 8" id="KW-0812">Transmembrane</keyword>
<dbReference type="InterPro" id="IPR004706">
    <property type="entry name" value="Arsenical-R_Acr3"/>
</dbReference>
<dbReference type="Gene3D" id="1.20.1530.20">
    <property type="match status" value="1"/>
</dbReference>
<evidence type="ECO:0000256" key="5">
    <source>
        <dbReference type="ARBA" id="ARBA00022692"/>
    </source>
</evidence>
<feature type="transmembrane region" description="Helical" evidence="8">
    <location>
        <begin position="12"/>
        <end position="33"/>
    </location>
</feature>
<evidence type="ECO:0000256" key="2">
    <source>
        <dbReference type="ARBA" id="ARBA00010110"/>
    </source>
</evidence>
<protein>
    <recommendedName>
        <fullName evidence="11">Sodium Bile acid symporter family protein</fullName>
    </recommendedName>
</protein>
<keyword evidence="3" id="KW-0813">Transport</keyword>
<keyword evidence="7 8" id="KW-0472">Membrane</keyword>
<dbReference type="PANTHER" id="PTHR43057">
    <property type="entry name" value="ARSENITE EFFLUX TRANSPORTER"/>
    <property type="match status" value="1"/>
</dbReference>
<name>A0A9W6JJE0_9HYPH</name>
<evidence type="ECO:0000256" key="7">
    <source>
        <dbReference type="ARBA" id="ARBA00023136"/>
    </source>
</evidence>
<feature type="transmembrane region" description="Helical" evidence="8">
    <location>
        <begin position="39"/>
        <end position="57"/>
    </location>
</feature>
<keyword evidence="6 8" id="KW-1133">Transmembrane helix</keyword>
<dbReference type="Pfam" id="PF01758">
    <property type="entry name" value="SBF"/>
    <property type="match status" value="1"/>
</dbReference>
<sequence>MNRGREVLEARQVAIYFAAIVLGGLAGMALGGAEALEAAINPALALMLFVTFLQVPLVELGAALRNGRFLAALLSVNFVAVPLLAFGLVQLLPDDPLLRLGVLFVLLTPCIDYVVTFAHLGAGATPDCCWPRPRSC</sequence>
<organism evidence="9 10">
    <name type="scientific">Methylopila jiangsuensis</name>
    <dbReference type="NCBI Taxonomy" id="586230"/>
    <lineage>
        <taxon>Bacteria</taxon>
        <taxon>Pseudomonadati</taxon>
        <taxon>Pseudomonadota</taxon>
        <taxon>Alphaproteobacteria</taxon>
        <taxon>Hyphomicrobiales</taxon>
        <taxon>Methylopilaceae</taxon>
        <taxon>Methylopila</taxon>
    </lineage>
</organism>
<dbReference type="AlphaFoldDB" id="A0A9W6JJE0"/>
<dbReference type="InterPro" id="IPR002657">
    <property type="entry name" value="BilAc:Na_symport/Acr3"/>
</dbReference>
<dbReference type="EMBL" id="BSFK01000016">
    <property type="protein sequence ID" value="GLK78112.1"/>
    <property type="molecule type" value="Genomic_DNA"/>
</dbReference>
<dbReference type="PANTHER" id="PTHR43057:SF1">
    <property type="entry name" value="ARSENICAL-RESISTANCE PROTEIN 3"/>
    <property type="match status" value="1"/>
</dbReference>
<evidence type="ECO:0000256" key="8">
    <source>
        <dbReference type="SAM" id="Phobius"/>
    </source>
</evidence>
<keyword evidence="10" id="KW-1185">Reference proteome</keyword>
<dbReference type="RefSeq" id="WP_271205925.1">
    <property type="nucleotide sequence ID" value="NZ_BSFK01000016.1"/>
</dbReference>
<comment type="caution">
    <text evidence="9">The sequence shown here is derived from an EMBL/GenBank/DDBJ whole genome shotgun (WGS) entry which is preliminary data.</text>
</comment>
<dbReference type="GO" id="GO:0015297">
    <property type="term" value="F:antiporter activity"/>
    <property type="evidence" value="ECO:0007669"/>
    <property type="project" value="InterPro"/>
</dbReference>